<name>A0AAW1HB66_SAPOF</name>
<dbReference type="PANTHER" id="PTHR34808:SF2">
    <property type="entry name" value="EXPRESSED PROTEIN"/>
    <property type="match status" value="1"/>
</dbReference>
<dbReference type="Proteomes" id="UP001443914">
    <property type="component" value="Unassembled WGS sequence"/>
</dbReference>
<comment type="caution">
    <text evidence="1">The sequence shown here is derived from an EMBL/GenBank/DDBJ whole genome shotgun (WGS) entry which is preliminary data.</text>
</comment>
<gene>
    <name evidence="1" type="ORF">RND81_12G159800</name>
</gene>
<dbReference type="AlphaFoldDB" id="A0AAW1HB66"/>
<dbReference type="PANTHER" id="PTHR34808">
    <property type="entry name" value="EXPRESSED PROTEIN"/>
    <property type="match status" value="1"/>
</dbReference>
<dbReference type="EMBL" id="JBDFQZ010000012">
    <property type="protein sequence ID" value="KAK9673312.1"/>
    <property type="molecule type" value="Genomic_DNA"/>
</dbReference>
<reference evidence="1" key="1">
    <citation type="submission" date="2024-03" db="EMBL/GenBank/DDBJ databases">
        <title>WGS assembly of Saponaria officinalis var. Norfolk2.</title>
        <authorList>
            <person name="Jenkins J."/>
            <person name="Shu S."/>
            <person name="Grimwood J."/>
            <person name="Barry K."/>
            <person name="Goodstein D."/>
            <person name="Schmutz J."/>
            <person name="Leebens-Mack J."/>
            <person name="Osbourn A."/>
        </authorList>
    </citation>
    <scope>NUCLEOTIDE SEQUENCE [LARGE SCALE GENOMIC DNA]</scope>
    <source>
        <strain evidence="1">JIC</strain>
    </source>
</reference>
<evidence type="ECO:0000313" key="1">
    <source>
        <dbReference type="EMBL" id="KAK9673312.1"/>
    </source>
</evidence>
<protein>
    <submittedName>
        <fullName evidence="1">Uncharacterized protein</fullName>
    </submittedName>
</protein>
<sequence>MGGIRVARIDRKSSIENEPRTLNFTQIHIAREAALYVVHTRSREEACRIFTEGLEPVDNIGGLTTPMMPKSGEFSDEEHDLCSFNNRPFRRTTAKDILTAPF</sequence>
<evidence type="ECO:0000313" key="2">
    <source>
        <dbReference type="Proteomes" id="UP001443914"/>
    </source>
</evidence>
<keyword evidence="2" id="KW-1185">Reference proteome</keyword>
<organism evidence="1 2">
    <name type="scientific">Saponaria officinalis</name>
    <name type="common">Common soapwort</name>
    <name type="synonym">Lychnis saponaria</name>
    <dbReference type="NCBI Taxonomy" id="3572"/>
    <lineage>
        <taxon>Eukaryota</taxon>
        <taxon>Viridiplantae</taxon>
        <taxon>Streptophyta</taxon>
        <taxon>Embryophyta</taxon>
        <taxon>Tracheophyta</taxon>
        <taxon>Spermatophyta</taxon>
        <taxon>Magnoliopsida</taxon>
        <taxon>eudicotyledons</taxon>
        <taxon>Gunneridae</taxon>
        <taxon>Pentapetalae</taxon>
        <taxon>Caryophyllales</taxon>
        <taxon>Caryophyllaceae</taxon>
        <taxon>Caryophylleae</taxon>
        <taxon>Saponaria</taxon>
    </lineage>
</organism>
<accession>A0AAW1HB66</accession>
<proteinExistence type="predicted"/>